<keyword evidence="2" id="KW-0547">Nucleotide-binding</keyword>
<dbReference type="InterPro" id="IPR014729">
    <property type="entry name" value="Rossmann-like_a/b/a_fold"/>
</dbReference>
<dbReference type="PANTHER" id="PTHR42765:SF1">
    <property type="entry name" value="ISOLEUCINE--TRNA LIGASE, MITOCHONDRIAL"/>
    <property type="match status" value="1"/>
</dbReference>
<dbReference type="GO" id="GO:0006428">
    <property type="term" value="P:isoleucyl-tRNA aminoacylation"/>
    <property type="evidence" value="ECO:0007669"/>
    <property type="project" value="TreeGrafter"/>
</dbReference>
<evidence type="ECO:0000256" key="2">
    <source>
        <dbReference type="ARBA" id="ARBA00022741"/>
    </source>
</evidence>
<evidence type="ECO:0000256" key="5">
    <source>
        <dbReference type="ARBA" id="ARBA00023146"/>
    </source>
</evidence>
<protein>
    <recommendedName>
        <fullName evidence="6">Aminoacyl-tRNA synthetase class Ia domain-containing protein</fullName>
    </recommendedName>
</protein>
<evidence type="ECO:0000256" key="1">
    <source>
        <dbReference type="ARBA" id="ARBA00022598"/>
    </source>
</evidence>
<comment type="caution">
    <text evidence="7">The sequence shown here is derived from an EMBL/GenBank/DDBJ whole genome shotgun (WGS) entry which is preliminary data.</text>
</comment>
<evidence type="ECO:0000259" key="6">
    <source>
        <dbReference type="Pfam" id="PF00133"/>
    </source>
</evidence>
<keyword evidence="3" id="KW-0067">ATP-binding</keyword>
<proteinExistence type="predicted"/>
<dbReference type="GO" id="GO:0004822">
    <property type="term" value="F:isoleucine-tRNA ligase activity"/>
    <property type="evidence" value="ECO:0007669"/>
    <property type="project" value="TreeGrafter"/>
</dbReference>
<dbReference type="AlphaFoldDB" id="X0ZCX7"/>
<evidence type="ECO:0000313" key="7">
    <source>
        <dbReference type="EMBL" id="GAG58193.1"/>
    </source>
</evidence>
<sequence>RDLALKEIEKIKFVPAWGKEKIYGMVENRTDWCISRQRVWGVPLLTFRTLSPNRQN</sequence>
<organism evidence="7">
    <name type="scientific">marine sediment metagenome</name>
    <dbReference type="NCBI Taxonomy" id="412755"/>
    <lineage>
        <taxon>unclassified sequences</taxon>
        <taxon>metagenomes</taxon>
        <taxon>ecological metagenomes</taxon>
    </lineage>
</organism>
<dbReference type="Pfam" id="PF00133">
    <property type="entry name" value="tRNA-synt_1"/>
    <property type="match status" value="1"/>
</dbReference>
<keyword evidence="4" id="KW-0648">Protein biosynthesis</keyword>
<dbReference type="GO" id="GO:0005829">
    <property type="term" value="C:cytosol"/>
    <property type="evidence" value="ECO:0007669"/>
    <property type="project" value="TreeGrafter"/>
</dbReference>
<accession>X0ZCX7</accession>
<dbReference type="GO" id="GO:0005524">
    <property type="term" value="F:ATP binding"/>
    <property type="evidence" value="ECO:0007669"/>
    <property type="project" value="UniProtKB-KW"/>
</dbReference>
<reference evidence="7" key="1">
    <citation type="journal article" date="2014" name="Front. Microbiol.">
        <title>High frequency of phylogenetically diverse reductive dehalogenase-homologous genes in deep subseafloor sedimentary metagenomes.</title>
        <authorList>
            <person name="Kawai M."/>
            <person name="Futagami T."/>
            <person name="Toyoda A."/>
            <person name="Takaki Y."/>
            <person name="Nishi S."/>
            <person name="Hori S."/>
            <person name="Arai W."/>
            <person name="Tsubouchi T."/>
            <person name="Morono Y."/>
            <person name="Uchiyama I."/>
            <person name="Ito T."/>
            <person name="Fujiyama A."/>
            <person name="Inagaki F."/>
            <person name="Takami H."/>
        </authorList>
    </citation>
    <scope>NUCLEOTIDE SEQUENCE</scope>
    <source>
        <strain evidence="7">Expedition CK06-06</strain>
    </source>
</reference>
<name>X0ZCX7_9ZZZZ</name>
<dbReference type="Gene3D" id="3.40.50.620">
    <property type="entry name" value="HUPs"/>
    <property type="match status" value="1"/>
</dbReference>
<evidence type="ECO:0000256" key="4">
    <source>
        <dbReference type="ARBA" id="ARBA00022917"/>
    </source>
</evidence>
<dbReference type="SUPFAM" id="SSF52374">
    <property type="entry name" value="Nucleotidylyl transferase"/>
    <property type="match status" value="1"/>
</dbReference>
<dbReference type="InterPro" id="IPR002300">
    <property type="entry name" value="aa-tRNA-synth_Ia"/>
</dbReference>
<dbReference type="PANTHER" id="PTHR42765">
    <property type="entry name" value="SOLEUCYL-TRNA SYNTHETASE"/>
    <property type="match status" value="1"/>
</dbReference>
<keyword evidence="1" id="KW-0436">Ligase</keyword>
<gene>
    <name evidence="7" type="ORF">S01H4_09683</name>
</gene>
<evidence type="ECO:0000256" key="3">
    <source>
        <dbReference type="ARBA" id="ARBA00022840"/>
    </source>
</evidence>
<feature type="domain" description="Aminoacyl-tRNA synthetase class Ia" evidence="6">
    <location>
        <begin position="2"/>
        <end position="48"/>
    </location>
</feature>
<feature type="non-terminal residue" evidence="7">
    <location>
        <position position="1"/>
    </location>
</feature>
<dbReference type="EMBL" id="BART01003551">
    <property type="protein sequence ID" value="GAG58193.1"/>
    <property type="molecule type" value="Genomic_DNA"/>
</dbReference>
<dbReference type="InterPro" id="IPR050081">
    <property type="entry name" value="Ile-tRNA_ligase"/>
</dbReference>
<keyword evidence="5" id="KW-0030">Aminoacyl-tRNA synthetase</keyword>